<dbReference type="AlphaFoldDB" id="A0ABD5AJP9"/>
<evidence type="ECO:0000313" key="3">
    <source>
        <dbReference type="Proteomes" id="UP001240164"/>
    </source>
</evidence>
<feature type="transmembrane region" description="Helical" evidence="1">
    <location>
        <begin position="20"/>
        <end position="39"/>
    </location>
</feature>
<feature type="transmembrane region" description="Helical" evidence="1">
    <location>
        <begin position="51"/>
        <end position="68"/>
    </location>
</feature>
<keyword evidence="1" id="KW-0812">Transmembrane</keyword>
<evidence type="ECO:0000313" key="2">
    <source>
        <dbReference type="EMBL" id="MDP9802659.1"/>
    </source>
</evidence>
<feature type="transmembrane region" description="Helical" evidence="1">
    <location>
        <begin position="131"/>
        <end position="150"/>
    </location>
</feature>
<dbReference type="RefSeq" id="WP_307010139.1">
    <property type="nucleotide sequence ID" value="NZ_JAUSQP010000001.1"/>
</dbReference>
<reference evidence="2 3" key="1">
    <citation type="submission" date="2023-07" db="EMBL/GenBank/DDBJ databases">
        <title>Sorghum-associated microbial communities from plants grown in Nebraska, USA.</title>
        <authorList>
            <person name="Schachtman D."/>
        </authorList>
    </citation>
    <scope>NUCLEOTIDE SEQUENCE [LARGE SCALE GENOMIC DNA]</scope>
    <source>
        <strain evidence="2 3">CC146</strain>
    </source>
</reference>
<accession>A0ABD5AJP9</accession>
<name>A0ABD5AJP9_ACICA</name>
<evidence type="ECO:0000256" key="1">
    <source>
        <dbReference type="SAM" id="Phobius"/>
    </source>
</evidence>
<dbReference type="Proteomes" id="UP001240164">
    <property type="component" value="Unassembled WGS sequence"/>
</dbReference>
<keyword evidence="1" id="KW-1133">Transmembrane helix</keyword>
<gene>
    <name evidence="2" type="ORF">J2771_000913</name>
</gene>
<feature type="transmembrane region" description="Helical" evidence="1">
    <location>
        <begin position="74"/>
        <end position="91"/>
    </location>
</feature>
<keyword evidence="1" id="KW-0472">Membrane</keyword>
<dbReference type="Pfam" id="PF06127">
    <property type="entry name" value="Mpo1-like"/>
    <property type="match status" value="1"/>
</dbReference>
<feature type="transmembrane region" description="Helical" evidence="1">
    <location>
        <begin position="98"/>
        <end position="119"/>
    </location>
</feature>
<sequence length="175" mass="19829">MSNLEQQLSKYAAYHLNHKNILTHFIGIPLIVFSILCLTARAGIDIGSFKLTLAMVLIAVSTIYYFILDKVFGLLMLILLVAVYPLASQIAQLSWGEWLAASIGIFVVGWVFQFVGHYFEKKKPAFVDDVIGLAIGPLFVLAEFIFMLGFRKPLHERILKEARSKRERMDLNHSL</sequence>
<proteinExistence type="predicted"/>
<comment type="caution">
    <text evidence="2">The sequence shown here is derived from an EMBL/GenBank/DDBJ whole genome shotgun (WGS) entry which is preliminary data.</text>
</comment>
<dbReference type="PANTHER" id="PTHR28026:SF9">
    <property type="entry name" value="2-HYDROXY-PALMITIC ACID DIOXYGENASE MPO1"/>
    <property type="match status" value="1"/>
</dbReference>
<dbReference type="EMBL" id="JAUSQP010000001">
    <property type="protein sequence ID" value="MDP9802659.1"/>
    <property type="molecule type" value="Genomic_DNA"/>
</dbReference>
<organism evidence="2 3">
    <name type="scientific">Acinetobacter calcoaceticus</name>
    <dbReference type="NCBI Taxonomy" id="471"/>
    <lineage>
        <taxon>Bacteria</taxon>
        <taxon>Pseudomonadati</taxon>
        <taxon>Pseudomonadota</taxon>
        <taxon>Gammaproteobacteria</taxon>
        <taxon>Moraxellales</taxon>
        <taxon>Moraxellaceae</taxon>
        <taxon>Acinetobacter</taxon>
        <taxon>Acinetobacter calcoaceticus/baumannii complex</taxon>
    </lineage>
</organism>
<dbReference type="InterPro" id="IPR009305">
    <property type="entry name" value="Mpo1-like"/>
</dbReference>
<protein>
    <submittedName>
        <fullName evidence="2">Membrane protein YGL010W</fullName>
    </submittedName>
</protein>
<dbReference type="PANTHER" id="PTHR28026">
    <property type="entry name" value="DUF962 DOMAIN PROTEIN (AFU_ORTHOLOGUE AFUA_8G05310)"/>
    <property type="match status" value="1"/>
</dbReference>